<organism evidence="1 2">
    <name type="scientific">Hymenobacter negativus</name>
    <dbReference type="NCBI Taxonomy" id="2795026"/>
    <lineage>
        <taxon>Bacteria</taxon>
        <taxon>Pseudomonadati</taxon>
        <taxon>Bacteroidota</taxon>
        <taxon>Cytophagia</taxon>
        <taxon>Cytophagales</taxon>
        <taxon>Hymenobacteraceae</taxon>
        <taxon>Hymenobacter</taxon>
    </lineage>
</organism>
<dbReference type="Proteomes" id="UP000664369">
    <property type="component" value="Unassembled WGS sequence"/>
</dbReference>
<protein>
    <submittedName>
        <fullName evidence="1">Uncharacterized protein</fullName>
    </submittedName>
</protein>
<accession>A0ABS3QLT6</accession>
<reference evidence="1 2" key="1">
    <citation type="submission" date="2021-03" db="EMBL/GenBank/DDBJ databases">
        <authorList>
            <person name="Kim M.K."/>
        </authorList>
    </citation>
    <scope>NUCLEOTIDE SEQUENCE [LARGE SCALE GENOMIC DNA]</scope>
    <source>
        <strain evidence="1 2">BT442</strain>
    </source>
</reference>
<keyword evidence="2" id="KW-1185">Reference proteome</keyword>
<name>A0ABS3QLT6_9BACT</name>
<comment type="caution">
    <text evidence="1">The sequence shown here is derived from an EMBL/GenBank/DDBJ whole genome shotgun (WGS) entry which is preliminary data.</text>
</comment>
<dbReference type="EMBL" id="JAGETZ010000013">
    <property type="protein sequence ID" value="MBO2011918.1"/>
    <property type="molecule type" value="Genomic_DNA"/>
</dbReference>
<evidence type="ECO:0000313" key="1">
    <source>
        <dbReference type="EMBL" id="MBO2011918.1"/>
    </source>
</evidence>
<proteinExistence type="predicted"/>
<dbReference type="RefSeq" id="WP_208177601.1">
    <property type="nucleotide sequence ID" value="NZ_JAGETZ010000013.1"/>
</dbReference>
<gene>
    <name evidence="1" type="ORF">J4E00_22830</name>
</gene>
<sequence>MRNQAYNNAVGGGFANIVAGLGVGMAPVAVAGFTEITNNRSSRTALTNSCARLGANFVGNVSCGITALARGPEYIGLGRNPAYPLVGVGRILFQIGGGVMLLHQRAATTAALNNLGLPPTSSADYRGLVYIIVTTPAGNIAVGFLHNLYTLQANRVTVAAQIGNMLNRMGAASNGLPAVPLVARYMGGDFNVGFITPRGGADGYSANAPFYPAGAAGMGTTYSGSLYDYWYSDIAGAAPPGLIVPVASASSITMDAGPGAGLAGLAQRMSDHTATMLQII</sequence>
<evidence type="ECO:0000313" key="2">
    <source>
        <dbReference type="Proteomes" id="UP000664369"/>
    </source>
</evidence>